<name>A0A8K0IFR6_COCNU</name>
<dbReference type="OrthoDB" id="1388414at2759"/>
<evidence type="ECO:0000256" key="3">
    <source>
        <dbReference type="ARBA" id="ARBA00022692"/>
    </source>
</evidence>
<feature type="compositionally biased region" description="Polar residues" evidence="8">
    <location>
        <begin position="89"/>
        <end position="98"/>
    </location>
</feature>
<dbReference type="Pfam" id="PF03094">
    <property type="entry name" value="Mlo"/>
    <property type="match status" value="1"/>
</dbReference>
<dbReference type="Proteomes" id="UP000797356">
    <property type="component" value="Chromosome 7"/>
</dbReference>
<keyword evidence="3" id="KW-0812">Transmembrane</keyword>
<evidence type="ECO:0000256" key="6">
    <source>
        <dbReference type="ARBA" id="ARBA00023136"/>
    </source>
</evidence>
<comment type="similarity">
    <text evidence="2">Belongs to the MLO family.</text>
</comment>
<organism evidence="9 10">
    <name type="scientific">Cocos nucifera</name>
    <name type="common">Coconut palm</name>
    <dbReference type="NCBI Taxonomy" id="13894"/>
    <lineage>
        <taxon>Eukaryota</taxon>
        <taxon>Viridiplantae</taxon>
        <taxon>Streptophyta</taxon>
        <taxon>Embryophyta</taxon>
        <taxon>Tracheophyta</taxon>
        <taxon>Spermatophyta</taxon>
        <taxon>Magnoliopsida</taxon>
        <taxon>Liliopsida</taxon>
        <taxon>Arecaceae</taxon>
        <taxon>Arecoideae</taxon>
        <taxon>Cocoseae</taxon>
        <taxon>Attaleinae</taxon>
        <taxon>Cocos</taxon>
    </lineage>
</organism>
<evidence type="ECO:0000256" key="2">
    <source>
        <dbReference type="ARBA" id="ARBA00006574"/>
    </source>
</evidence>
<feature type="region of interest" description="Disordered" evidence="8">
    <location>
        <begin position="70"/>
        <end position="149"/>
    </location>
</feature>
<dbReference type="EMBL" id="CM017878">
    <property type="protein sequence ID" value="KAG1355105.1"/>
    <property type="molecule type" value="Genomic_DNA"/>
</dbReference>
<dbReference type="InterPro" id="IPR004326">
    <property type="entry name" value="Mlo"/>
</dbReference>
<feature type="compositionally biased region" description="Polar residues" evidence="8">
    <location>
        <begin position="34"/>
        <end position="46"/>
    </location>
</feature>
<gene>
    <name evidence="9" type="ORF">COCNU_07G012170</name>
</gene>
<comment type="subcellular location">
    <subcellularLocation>
        <location evidence="1">Membrane</location>
        <topology evidence="1">Multi-pass membrane protein</topology>
    </subcellularLocation>
</comment>
<keyword evidence="7" id="KW-0568">Pathogenesis-related protein</keyword>
<evidence type="ECO:0000313" key="9">
    <source>
        <dbReference type="EMBL" id="KAG1355105.1"/>
    </source>
</evidence>
<proteinExistence type="inferred from homology"/>
<dbReference type="AlphaFoldDB" id="A0A8K0IFR6"/>
<keyword evidence="10" id="KW-1185">Reference proteome</keyword>
<accession>A0A8K0IFR6</accession>
<keyword evidence="5" id="KW-1133">Transmembrane helix</keyword>
<evidence type="ECO:0000256" key="5">
    <source>
        <dbReference type="ARBA" id="ARBA00022989"/>
    </source>
</evidence>
<feature type="compositionally biased region" description="Polar residues" evidence="8">
    <location>
        <begin position="122"/>
        <end position="137"/>
    </location>
</feature>
<dbReference type="GO" id="GO:0006952">
    <property type="term" value="P:defense response"/>
    <property type="evidence" value="ECO:0007669"/>
    <property type="project" value="UniProtKB-KW"/>
</dbReference>
<sequence>MGSNMKPTIFSDRVATALRKWHETARKHLKENQRPSSVTSLSTSRPATPAHGLSPVHLLRRYRSDVDSLQASPRRYTIDDEQYDLEGTPSPSHHTISGSPLHHMQQGQLDGGREMQELGHISAQQLPQDIESTQGASISIDFSFDKRQR</sequence>
<evidence type="ECO:0000256" key="4">
    <source>
        <dbReference type="ARBA" id="ARBA00022821"/>
    </source>
</evidence>
<reference evidence="9" key="1">
    <citation type="journal article" date="2017" name="Gigascience">
        <title>The genome draft of coconut (Cocos nucifera).</title>
        <authorList>
            <person name="Xiao Y."/>
            <person name="Xu P."/>
            <person name="Fan H."/>
            <person name="Baudouin L."/>
            <person name="Xia W."/>
            <person name="Bocs S."/>
            <person name="Xu J."/>
            <person name="Li Q."/>
            <person name="Guo A."/>
            <person name="Zhou L."/>
            <person name="Li J."/>
            <person name="Wu Y."/>
            <person name="Ma Z."/>
            <person name="Armero A."/>
            <person name="Issali A.E."/>
            <person name="Liu N."/>
            <person name="Peng M."/>
            <person name="Yang Y."/>
        </authorList>
    </citation>
    <scope>NUCLEOTIDE SEQUENCE</scope>
    <source>
        <tissue evidence="9">Spear leaf of Hainan Tall coconut</tissue>
    </source>
</reference>
<protein>
    <submittedName>
        <fullName evidence="9">Putative MLO-like protein 6</fullName>
    </submittedName>
</protein>
<dbReference type="GO" id="GO:0016020">
    <property type="term" value="C:membrane"/>
    <property type="evidence" value="ECO:0007669"/>
    <property type="project" value="UniProtKB-SubCell"/>
</dbReference>
<evidence type="ECO:0000313" key="10">
    <source>
        <dbReference type="Proteomes" id="UP000797356"/>
    </source>
</evidence>
<evidence type="ECO:0000256" key="8">
    <source>
        <dbReference type="SAM" id="MobiDB-lite"/>
    </source>
</evidence>
<keyword evidence="4" id="KW-0611">Plant defense</keyword>
<comment type="caution">
    <text evidence="9">The sequence shown here is derived from an EMBL/GenBank/DDBJ whole genome shotgun (WGS) entry which is preliminary data.</text>
</comment>
<feature type="region of interest" description="Disordered" evidence="8">
    <location>
        <begin position="25"/>
        <end position="57"/>
    </location>
</feature>
<keyword evidence="6" id="KW-0472">Membrane</keyword>
<evidence type="ECO:0000256" key="1">
    <source>
        <dbReference type="ARBA" id="ARBA00004141"/>
    </source>
</evidence>
<reference evidence="9" key="2">
    <citation type="submission" date="2019-07" db="EMBL/GenBank/DDBJ databases">
        <authorList>
            <person name="Yang Y."/>
            <person name="Bocs S."/>
            <person name="Baudouin L."/>
        </authorList>
    </citation>
    <scope>NUCLEOTIDE SEQUENCE</scope>
    <source>
        <tissue evidence="9">Spear leaf of Hainan Tall coconut</tissue>
    </source>
</reference>
<evidence type="ECO:0000256" key="7">
    <source>
        <dbReference type="ARBA" id="ARBA00023265"/>
    </source>
</evidence>